<evidence type="ECO:0000259" key="4">
    <source>
        <dbReference type="PROSITE" id="PS51770"/>
    </source>
</evidence>
<dbReference type="InterPro" id="IPR006683">
    <property type="entry name" value="Thioestr_dom"/>
</dbReference>
<feature type="domain" description="HotDog ACOT-type" evidence="4">
    <location>
        <begin position="12"/>
        <end position="124"/>
    </location>
</feature>
<gene>
    <name evidence="5" type="ORF">CBF27_11960</name>
</gene>
<dbReference type="PANTHER" id="PTHR11049:SF24">
    <property type="entry name" value="CYTOSOLIC ACYL COENZYME A THIOESTER HYDROLASE"/>
    <property type="match status" value="1"/>
</dbReference>
<dbReference type="GO" id="GO:0006637">
    <property type="term" value="P:acyl-CoA metabolic process"/>
    <property type="evidence" value="ECO:0007669"/>
    <property type="project" value="TreeGrafter"/>
</dbReference>
<dbReference type="CDD" id="cd03442">
    <property type="entry name" value="BFIT_BACH"/>
    <property type="match status" value="1"/>
</dbReference>
<evidence type="ECO:0000256" key="2">
    <source>
        <dbReference type="ARBA" id="ARBA00022801"/>
    </source>
</evidence>
<dbReference type="Pfam" id="PF03061">
    <property type="entry name" value="4HBT"/>
    <property type="match status" value="1"/>
</dbReference>
<evidence type="ECO:0000256" key="3">
    <source>
        <dbReference type="PROSITE-ProRule" id="PRU01106"/>
    </source>
</evidence>
<proteinExistence type="inferred from homology"/>
<dbReference type="PANTHER" id="PTHR11049">
    <property type="entry name" value="ACYL COENZYME A THIOESTER HYDROLASE"/>
    <property type="match status" value="1"/>
</dbReference>
<dbReference type="Gene3D" id="3.10.129.10">
    <property type="entry name" value="Hotdog Thioesterase"/>
    <property type="match status" value="1"/>
</dbReference>
<name>A0A430AP92_9ENTE</name>
<dbReference type="GO" id="GO:0009062">
    <property type="term" value="P:fatty acid catabolic process"/>
    <property type="evidence" value="ECO:0007669"/>
    <property type="project" value="TreeGrafter"/>
</dbReference>
<organism evidence="5 6">
    <name type="scientific">Vagococcus acidifermentans</name>
    <dbReference type="NCBI Taxonomy" id="564710"/>
    <lineage>
        <taxon>Bacteria</taxon>
        <taxon>Bacillati</taxon>
        <taxon>Bacillota</taxon>
        <taxon>Bacilli</taxon>
        <taxon>Lactobacillales</taxon>
        <taxon>Enterococcaceae</taxon>
        <taxon>Vagococcus</taxon>
    </lineage>
</organism>
<dbReference type="Proteomes" id="UP000286773">
    <property type="component" value="Unassembled WGS sequence"/>
</dbReference>
<dbReference type="InterPro" id="IPR040170">
    <property type="entry name" value="Cytosol_ACT"/>
</dbReference>
<dbReference type="OrthoDB" id="9791628at2"/>
<dbReference type="InterPro" id="IPR033120">
    <property type="entry name" value="HOTDOG_ACOT"/>
</dbReference>
<keyword evidence="2 3" id="KW-0378">Hydrolase</keyword>
<evidence type="ECO:0000256" key="1">
    <source>
        <dbReference type="ARBA" id="ARBA00010458"/>
    </source>
</evidence>
<keyword evidence="6" id="KW-1185">Reference proteome</keyword>
<dbReference type="EMBL" id="NGKC01000016">
    <property type="protein sequence ID" value="RSU09793.1"/>
    <property type="molecule type" value="Genomic_DNA"/>
</dbReference>
<comment type="similarity">
    <text evidence="1">Belongs to the acyl coenzyme A hydrolase family.</text>
</comment>
<dbReference type="GO" id="GO:0052816">
    <property type="term" value="F:long-chain fatty acyl-CoA hydrolase activity"/>
    <property type="evidence" value="ECO:0007669"/>
    <property type="project" value="TreeGrafter"/>
</dbReference>
<dbReference type="InterPro" id="IPR029069">
    <property type="entry name" value="HotDog_dom_sf"/>
</dbReference>
<dbReference type="SUPFAM" id="SSF54637">
    <property type="entry name" value="Thioesterase/thiol ester dehydrase-isomerase"/>
    <property type="match status" value="1"/>
</dbReference>
<dbReference type="GO" id="GO:0005829">
    <property type="term" value="C:cytosol"/>
    <property type="evidence" value="ECO:0007669"/>
    <property type="project" value="TreeGrafter"/>
</dbReference>
<sequence length="177" mass="19949">MKTPECTVKKCRETRVIQTHRIFPGDLNSFGALFGGKLMAFIDDTASISAARHSRSDVMTASTDELNFLHPIMDHHSVCVESYVTGTGRKSMEVFIKVIGEVLTTGERYLAATSFMTFVAVNTPDSFTKVPEITPETEEEKQICANYQKRRQRRLEQLSDNEAFAEHISLAIPWIDD</sequence>
<evidence type="ECO:0000313" key="6">
    <source>
        <dbReference type="Proteomes" id="UP000286773"/>
    </source>
</evidence>
<reference evidence="5 6" key="1">
    <citation type="submission" date="2017-05" db="EMBL/GenBank/DDBJ databases">
        <title>Vagococcus spp. assemblies.</title>
        <authorList>
            <person name="Gulvik C.A."/>
        </authorList>
    </citation>
    <scope>NUCLEOTIDE SEQUENCE [LARGE SCALE GENOMIC DNA]</scope>
    <source>
        <strain evidence="5 6">LMG 24798</strain>
    </source>
</reference>
<evidence type="ECO:0000313" key="5">
    <source>
        <dbReference type="EMBL" id="RSU09793.1"/>
    </source>
</evidence>
<protein>
    <submittedName>
        <fullName evidence="5">Acyl-CoA thioesterase</fullName>
    </submittedName>
</protein>
<dbReference type="AlphaFoldDB" id="A0A430AP92"/>
<dbReference type="PROSITE" id="PS51770">
    <property type="entry name" value="HOTDOG_ACOT"/>
    <property type="match status" value="1"/>
</dbReference>
<comment type="caution">
    <text evidence="5">The sequence shown here is derived from an EMBL/GenBank/DDBJ whole genome shotgun (WGS) entry which is preliminary data.</text>
</comment>
<dbReference type="RefSeq" id="WP_126814632.1">
    <property type="nucleotide sequence ID" value="NZ_NGKC01000016.1"/>
</dbReference>
<accession>A0A430AP92</accession>